<dbReference type="STRING" id="1797729.A3A60_00535"/>
<dbReference type="GO" id="GO:0004803">
    <property type="term" value="F:transposase activity"/>
    <property type="evidence" value="ECO:0007669"/>
    <property type="project" value="InterPro"/>
</dbReference>
<dbReference type="GO" id="GO:0006313">
    <property type="term" value="P:DNA transposition"/>
    <property type="evidence" value="ECO:0007669"/>
    <property type="project" value="InterPro"/>
</dbReference>
<dbReference type="PANTHER" id="PTHR34322">
    <property type="entry name" value="TRANSPOSASE, Y1_TNP DOMAIN-CONTAINING"/>
    <property type="match status" value="1"/>
</dbReference>
<dbReference type="GO" id="GO:0003677">
    <property type="term" value="F:DNA binding"/>
    <property type="evidence" value="ECO:0007669"/>
    <property type="project" value="InterPro"/>
</dbReference>
<sequence length="205" mass="24110">MPAKNSIKIFLENGYYHAYNRGAGKTEIFLDDQDYQVFLHYLEKYLDKASENSLAKKVKLLAYCLMPNHFHLFVQQLSRDGLTIFMRSLCTSYVMYYNKKHQRSGTLFQGIYKAALVESEPYFLHLSRYIHLNPSTITDDWIKYPYSSYDAYLGKKQISWIDPAPILDFFKVKRGNGLFKHFSYQEFIEDSVLDSKEILQDATID</sequence>
<accession>A0A1F5I158</accession>
<reference evidence="2 3" key="1">
    <citation type="journal article" date="2016" name="Nat. Commun.">
        <title>Thousands of microbial genomes shed light on interconnected biogeochemical processes in an aquifer system.</title>
        <authorList>
            <person name="Anantharaman K."/>
            <person name="Brown C.T."/>
            <person name="Hug L.A."/>
            <person name="Sharon I."/>
            <person name="Castelle C.J."/>
            <person name="Probst A.J."/>
            <person name="Thomas B.C."/>
            <person name="Singh A."/>
            <person name="Wilkins M.J."/>
            <person name="Karaoz U."/>
            <person name="Brodie E.L."/>
            <person name="Williams K.H."/>
            <person name="Hubbard S.S."/>
            <person name="Banfield J.F."/>
        </authorList>
    </citation>
    <scope>NUCLEOTIDE SEQUENCE [LARGE SCALE GENOMIC DNA]</scope>
</reference>
<dbReference type="AlphaFoldDB" id="A0A1F5I158"/>
<dbReference type="EMBL" id="MFBS01000013">
    <property type="protein sequence ID" value="OGE10137.1"/>
    <property type="molecule type" value="Genomic_DNA"/>
</dbReference>
<evidence type="ECO:0000313" key="3">
    <source>
        <dbReference type="Proteomes" id="UP000179227"/>
    </source>
</evidence>
<dbReference type="Gene3D" id="3.30.70.1290">
    <property type="entry name" value="Transposase IS200-like"/>
    <property type="match status" value="1"/>
</dbReference>
<evidence type="ECO:0000259" key="1">
    <source>
        <dbReference type="SMART" id="SM01321"/>
    </source>
</evidence>
<protein>
    <recommendedName>
        <fullName evidence="1">Transposase IS200-like domain-containing protein</fullName>
    </recommendedName>
</protein>
<feature type="domain" description="Transposase IS200-like" evidence="1">
    <location>
        <begin position="11"/>
        <end position="133"/>
    </location>
</feature>
<dbReference type="SMART" id="SM01321">
    <property type="entry name" value="Y1_Tnp"/>
    <property type="match status" value="1"/>
</dbReference>
<dbReference type="PANTHER" id="PTHR34322:SF2">
    <property type="entry name" value="TRANSPOSASE IS200-LIKE DOMAIN-CONTAINING PROTEIN"/>
    <property type="match status" value="1"/>
</dbReference>
<dbReference type="InterPro" id="IPR036515">
    <property type="entry name" value="Transposase_17_sf"/>
</dbReference>
<dbReference type="InterPro" id="IPR002686">
    <property type="entry name" value="Transposase_17"/>
</dbReference>
<evidence type="ECO:0000313" key="2">
    <source>
        <dbReference type="EMBL" id="OGE10137.1"/>
    </source>
</evidence>
<dbReference type="SUPFAM" id="SSF143422">
    <property type="entry name" value="Transposase IS200-like"/>
    <property type="match status" value="1"/>
</dbReference>
<comment type="caution">
    <text evidence="2">The sequence shown here is derived from an EMBL/GenBank/DDBJ whole genome shotgun (WGS) entry which is preliminary data.</text>
</comment>
<organism evidence="2 3">
    <name type="scientific">Candidatus Curtissbacteria bacterium RIFCSPLOWO2_01_FULL_42_26</name>
    <dbReference type="NCBI Taxonomy" id="1797729"/>
    <lineage>
        <taxon>Bacteria</taxon>
        <taxon>Candidatus Curtissiibacteriota</taxon>
    </lineage>
</organism>
<name>A0A1F5I158_9BACT</name>
<dbReference type="Proteomes" id="UP000179227">
    <property type="component" value="Unassembled WGS sequence"/>
</dbReference>
<dbReference type="Pfam" id="PF01797">
    <property type="entry name" value="Y1_Tnp"/>
    <property type="match status" value="1"/>
</dbReference>
<gene>
    <name evidence="2" type="ORF">A3A60_00535</name>
</gene>
<proteinExistence type="predicted"/>